<dbReference type="SUPFAM" id="SSF53182">
    <property type="entry name" value="Pyrrolidone carboxyl peptidase (pyroglutamate aminopeptidase)"/>
    <property type="match status" value="1"/>
</dbReference>
<feature type="region of interest" description="Disordered" evidence="1">
    <location>
        <begin position="28"/>
        <end position="50"/>
    </location>
</feature>
<dbReference type="InterPro" id="IPR036440">
    <property type="entry name" value="Peptidase_C15-like_sf"/>
</dbReference>
<evidence type="ECO:0000313" key="4">
    <source>
        <dbReference type="Proteomes" id="UP000324101"/>
    </source>
</evidence>
<evidence type="ECO:0000313" key="3">
    <source>
        <dbReference type="EMBL" id="QES57735.1"/>
    </source>
</evidence>
<feature type="region of interest" description="Disordered" evidence="1">
    <location>
        <begin position="331"/>
        <end position="354"/>
    </location>
</feature>
<keyword evidence="2" id="KW-0732">Signal</keyword>
<dbReference type="OrthoDB" id="4555199at2"/>
<sequence>MMLLRRAASAAALLATVLPLAVAPPAHAADGSPACRASTSAPPDAEQARLSDARTTALVERGGLGDFVRRFPAALCATRDPAGAGRLVADWGEALWQASVQRAQGRRPGGDLAPGDDRPLYWARLGMTAALARWQPEFTADRAALRARFEDASRGLTNNAFRTAPGVRRVFISGFDPFGLDAEIRRANPSGSAALQLNGRRVTLADGSAAEIRAVVLPVRYADFDAGMVERAFAPRLAAGPASADVITTVSQGYPGIFTLEDWAGRARSADPYPDNVRALSGGTREHPVTAPGLGPGPEFIRTTLPADAVTGAVQTPYPVLLNSDVTEIPAGGTAPVDRTDGPTPGSRAVAGGGGGYLSNEVAYRSNRLRSELAPHLPGGHLHTPVLTGLPADPRQLTGPEFEANESAITAEVRAVLEHAAARR</sequence>
<feature type="region of interest" description="Disordered" evidence="1">
    <location>
        <begin position="274"/>
        <end position="298"/>
    </location>
</feature>
<dbReference type="Proteomes" id="UP000324101">
    <property type="component" value="Chromosome"/>
</dbReference>
<evidence type="ECO:0000256" key="1">
    <source>
        <dbReference type="SAM" id="MobiDB-lite"/>
    </source>
</evidence>
<dbReference type="RefSeq" id="WP_150260534.1">
    <property type="nucleotide sequence ID" value="NZ_CP029189.1"/>
</dbReference>
<evidence type="ECO:0000256" key="2">
    <source>
        <dbReference type="SAM" id="SignalP"/>
    </source>
</evidence>
<reference evidence="3 4" key="1">
    <citation type="submission" date="2018-05" db="EMBL/GenBank/DDBJ databases">
        <title>Streptomyces venezuelae.</title>
        <authorList>
            <person name="Kim W."/>
            <person name="Lee N."/>
            <person name="Cho B.-K."/>
        </authorList>
    </citation>
    <scope>NUCLEOTIDE SEQUENCE [LARGE SCALE GENOMIC DNA]</scope>
    <source>
        <strain evidence="3 4">ATCC 21018</strain>
    </source>
</reference>
<accession>A0A5P2DRA1</accession>
<proteinExistence type="predicted"/>
<dbReference type="EMBL" id="CP029189">
    <property type="protein sequence ID" value="QES57735.1"/>
    <property type="molecule type" value="Genomic_DNA"/>
</dbReference>
<organism evidence="3 4">
    <name type="scientific">Streptomyces venezuelae</name>
    <dbReference type="NCBI Taxonomy" id="54571"/>
    <lineage>
        <taxon>Bacteria</taxon>
        <taxon>Bacillati</taxon>
        <taxon>Actinomycetota</taxon>
        <taxon>Actinomycetes</taxon>
        <taxon>Kitasatosporales</taxon>
        <taxon>Streptomycetaceae</taxon>
        <taxon>Streptomyces</taxon>
    </lineage>
</organism>
<gene>
    <name evidence="3" type="ORF">DEJ51_29145</name>
</gene>
<dbReference type="Gene3D" id="3.40.630.20">
    <property type="entry name" value="Peptidase C15, pyroglutamyl peptidase I-like"/>
    <property type="match status" value="1"/>
</dbReference>
<dbReference type="AlphaFoldDB" id="A0A5P2DRA1"/>
<protein>
    <submittedName>
        <fullName evidence="3">Pyroglutamyl peptidase</fullName>
    </submittedName>
</protein>
<feature type="chain" id="PRO_5025010234" evidence="2">
    <location>
        <begin position="29"/>
        <end position="424"/>
    </location>
</feature>
<feature type="signal peptide" evidence="2">
    <location>
        <begin position="1"/>
        <end position="28"/>
    </location>
</feature>
<name>A0A5P2DRA1_STRVZ</name>